<protein>
    <submittedName>
        <fullName evidence="1">Abi family protein</fullName>
    </submittedName>
</protein>
<sequence length="325" mass="37819">MNQKPFLPLSQQITLLKTRNLTFVNEVKAAERITSDGYYEIINGYQEPFLSSTDCFIDGTTFEEIYALYFTDSRIRIAVIDSLINFENSLKQYLSYLLSERHTELFEKYISPSVFRSGKKLSSPTSKKGLFYDRDLLFSKFKMIKNSRFEPFKNYRTNHGNVPPWILLKGIDFGTLRLAITILNPTDKLLLAKRLLKKEIVDTHDDQELIELFSSIIFLTHKFRNRAAHGGRIYNYFTKKKISYNSRLYSDSCISKTSVKNNKHPNTSLFVLFNMLSYTNAANSFLLLKSGIHEALQAYKQDNKNQIPYLMKAMGFPENYDLEQL</sequence>
<dbReference type="Pfam" id="PF07751">
    <property type="entry name" value="Abi_2"/>
    <property type="match status" value="1"/>
</dbReference>
<comment type="caution">
    <text evidence="1">The sequence shown here is derived from an EMBL/GenBank/DDBJ whole genome shotgun (WGS) entry which is preliminary data.</text>
</comment>
<dbReference type="Proteomes" id="UP001523234">
    <property type="component" value="Unassembled WGS sequence"/>
</dbReference>
<dbReference type="RefSeq" id="WP_252442603.1">
    <property type="nucleotide sequence ID" value="NZ_JAMWYK010000002.1"/>
</dbReference>
<dbReference type="EMBL" id="JAMWYK010000002">
    <property type="protein sequence ID" value="MCO0831896.1"/>
    <property type="molecule type" value="Genomic_DNA"/>
</dbReference>
<organism evidence="1 2">
    <name type="scientific">Fructobacillus apis</name>
    <dbReference type="NCBI Taxonomy" id="2935017"/>
    <lineage>
        <taxon>Bacteria</taxon>
        <taxon>Bacillati</taxon>
        <taxon>Bacillota</taxon>
        <taxon>Bacilli</taxon>
        <taxon>Lactobacillales</taxon>
        <taxon>Lactobacillaceae</taxon>
        <taxon>Fructobacillus</taxon>
    </lineage>
</organism>
<gene>
    <name evidence="1" type="ORF">NFX39_02145</name>
</gene>
<name>A0ABT0ZPH1_9LACO</name>
<dbReference type="InterPro" id="IPR011664">
    <property type="entry name" value="Abi_system_AbiD/AbiF-like"/>
</dbReference>
<proteinExistence type="predicted"/>
<evidence type="ECO:0000313" key="2">
    <source>
        <dbReference type="Proteomes" id="UP001523234"/>
    </source>
</evidence>
<accession>A0ABT0ZPH1</accession>
<evidence type="ECO:0000313" key="1">
    <source>
        <dbReference type="EMBL" id="MCO0831896.1"/>
    </source>
</evidence>
<reference evidence="1 2" key="1">
    <citation type="submission" date="2022-06" db="EMBL/GenBank/DDBJ databases">
        <title>Fructobacillus taiwanensis sp. nov., isolated from the honeybee.</title>
        <authorList>
            <person name="Chen Y.-S."/>
            <person name="Wang L.-T."/>
            <person name="Lee Y.-S."/>
            <person name="Chang Y.-C."/>
            <person name="Wu H.-C."/>
            <person name="Liao C.-Y."/>
            <person name="Chen W.-H."/>
            <person name="Deng J.-N."/>
            <person name="Wang Y.-H."/>
        </authorList>
    </citation>
    <scope>NUCLEOTIDE SEQUENCE [LARGE SCALE GENOMIC DNA]</scope>
    <source>
        <strain evidence="1 2">W13</strain>
    </source>
</reference>
<keyword evidence="2" id="KW-1185">Reference proteome</keyword>